<dbReference type="InterPro" id="IPR029039">
    <property type="entry name" value="Flavoprotein-like_sf"/>
</dbReference>
<dbReference type="InterPro" id="IPR050712">
    <property type="entry name" value="NAD(P)H-dep_reductase"/>
</dbReference>
<proteinExistence type="inferred from homology"/>
<sequence>MCMEKLKILGIAGSLRRHSYNKMLIAAAKELCPENAEFEIFDIEGLPVYNEDIEVEGMPERAKELREAIRSADALLISTPEYNRSVPGPLKNAIDWASRPPSDNVFNEKPVATMGASAGMFGTIVAQYHLREIFSFLNAHPLERPQIFVSRAKEKMTDGKLTDEETRKMIKELLENLVEWAIRTKRK</sequence>
<evidence type="ECO:0000313" key="4">
    <source>
        <dbReference type="Proteomes" id="UP000332487"/>
    </source>
</evidence>
<evidence type="ECO:0000259" key="2">
    <source>
        <dbReference type="Pfam" id="PF03358"/>
    </source>
</evidence>
<name>C7DH93_MICA2</name>
<organism evidence="3 4">
    <name type="scientific">Candidatus Micrarchaeum acidiphilum ARMAN-2</name>
    <dbReference type="NCBI Taxonomy" id="425595"/>
    <lineage>
        <taxon>Archaea</taxon>
        <taxon>Candidatus Micrarchaeota</taxon>
        <taxon>Candidatus Micrarchaeia</taxon>
        <taxon>Candidatus Micrarchaeales</taxon>
        <taxon>Candidatus Micrarchaeaceae</taxon>
        <taxon>Candidatus Micrarchaeum</taxon>
    </lineage>
</organism>
<evidence type="ECO:0000313" key="3">
    <source>
        <dbReference type="EMBL" id="EET89995.1"/>
    </source>
</evidence>
<keyword evidence="4" id="KW-1185">Reference proteome</keyword>
<dbReference type="PANTHER" id="PTHR30543:SF21">
    <property type="entry name" value="NAD(P)H-DEPENDENT FMN REDUCTASE LOT6"/>
    <property type="match status" value="1"/>
</dbReference>
<protein>
    <submittedName>
        <fullName evidence="3">NAD(P)H dehydrogenase (Quinone)</fullName>
    </submittedName>
</protein>
<feature type="domain" description="NADPH-dependent FMN reductase-like" evidence="2">
    <location>
        <begin position="7"/>
        <end position="152"/>
    </location>
</feature>
<dbReference type="GO" id="GO:0010181">
    <property type="term" value="F:FMN binding"/>
    <property type="evidence" value="ECO:0007669"/>
    <property type="project" value="TreeGrafter"/>
</dbReference>
<dbReference type="SUPFAM" id="SSF52218">
    <property type="entry name" value="Flavoproteins"/>
    <property type="match status" value="1"/>
</dbReference>
<dbReference type="EMBL" id="GG697240">
    <property type="protein sequence ID" value="EET89995.1"/>
    <property type="molecule type" value="Genomic_DNA"/>
</dbReference>
<evidence type="ECO:0000256" key="1">
    <source>
        <dbReference type="ARBA" id="ARBA00038292"/>
    </source>
</evidence>
<dbReference type="GO" id="GO:0005829">
    <property type="term" value="C:cytosol"/>
    <property type="evidence" value="ECO:0007669"/>
    <property type="project" value="TreeGrafter"/>
</dbReference>
<accession>C7DH93</accession>
<dbReference type="PANTHER" id="PTHR30543">
    <property type="entry name" value="CHROMATE REDUCTASE"/>
    <property type="match status" value="1"/>
</dbReference>
<dbReference type="Pfam" id="PF03358">
    <property type="entry name" value="FMN_red"/>
    <property type="match status" value="1"/>
</dbReference>
<dbReference type="GO" id="GO:0016491">
    <property type="term" value="F:oxidoreductase activity"/>
    <property type="evidence" value="ECO:0007669"/>
    <property type="project" value="InterPro"/>
</dbReference>
<dbReference type="Proteomes" id="UP000332487">
    <property type="component" value="Unassembled WGS sequence"/>
</dbReference>
<gene>
    <name evidence="3" type="ORF">UNLARM2_0439</name>
</gene>
<reference evidence="3 4" key="2">
    <citation type="journal article" date="2010" name="Proc. Natl. Acad. Sci. U.S.A.">
        <title>Enigmatic, ultrasmall, uncultivated Archaea.</title>
        <authorList>
            <person name="Baker B.J."/>
            <person name="Comolli L.R."/>
            <person name="Dick G.J."/>
            <person name="Hauser L.J."/>
            <person name="Hyatt D."/>
            <person name="Dill B.D."/>
            <person name="Land M.L."/>
            <person name="Verberkmoes N.C."/>
            <person name="Hettich R.L."/>
            <person name="Banfield J.F."/>
        </authorList>
    </citation>
    <scope>NUCLEOTIDE SEQUENCE [LARGE SCALE GENOMIC DNA]</scope>
    <source>
        <strain evidence="3">ARMAN-2</strain>
    </source>
</reference>
<comment type="similarity">
    <text evidence="1">Belongs to the SsuE family. Isf subfamily.</text>
</comment>
<dbReference type="InterPro" id="IPR005025">
    <property type="entry name" value="FMN_Rdtase-like_dom"/>
</dbReference>
<reference evidence="3 4" key="1">
    <citation type="journal article" date="2009" name="Genome Biol.">
        <title>Community-wide analysis of microbial genome sequence signatures.</title>
        <authorList>
            <person name="Dick G.J."/>
            <person name="Andersson A.F."/>
            <person name="Baker B.J."/>
            <person name="Simmons S.L."/>
            <person name="Thomas B.C."/>
            <person name="Yelton A.P."/>
            <person name="Banfield J.F."/>
        </authorList>
    </citation>
    <scope>NUCLEOTIDE SEQUENCE [LARGE SCALE GENOMIC DNA]</scope>
    <source>
        <strain evidence="3">ARMAN-2</strain>
    </source>
</reference>
<dbReference type="AlphaFoldDB" id="C7DH93"/>
<dbReference type="Gene3D" id="3.40.50.360">
    <property type="match status" value="1"/>
</dbReference>